<dbReference type="Gene3D" id="3.90.550.10">
    <property type="entry name" value="Spore Coat Polysaccharide Biosynthesis Protein SpsA, Chain A"/>
    <property type="match status" value="1"/>
</dbReference>
<accession>A0A3D4V9S2</accession>
<proteinExistence type="predicted"/>
<dbReference type="Pfam" id="PF12804">
    <property type="entry name" value="NTP_transf_3"/>
    <property type="match status" value="1"/>
</dbReference>
<sequence>MTHRHQDHPPDVALPAEPIAPGRLAAILLAAGGSTRLGSPKQLLRDAHGETLVHRSARTLLQAGCWPVIVVTGSSAEEVTSSIENLQVEVFLNPSWREGMGSSVAAGSTYVAATAPSADGLLVAACDMPGIDVAHLQALMACSEYGIKRAASSYQDDSSDQVIGIPAVFPRSDWPSLMKLQGDQGARALLRREPPATVPLTGGRFDIDTPQDVEKWRATMNPMAHDRAPFSASYPVADVPAPGLPDPSADQR</sequence>
<dbReference type="CDD" id="cd04182">
    <property type="entry name" value="GT_2_like_f"/>
    <property type="match status" value="1"/>
</dbReference>
<comment type="caution">
    <text evidence="2">The sequence shown here is derived from an EMBL/GenBank/DDBJ whole genome shotgun (WGS) entry which is preliminary data.</text>
</comment>
<evidence type="ECO:0000313" key="2">
    <source>
        <dbReference type="EMBL" id="HCT57855.1"/>
    </source>
</evidence>
<organism evidence="2 3">
    <name type="scientific">Gemmatimonas aurantiaca</name>
    <dbReference type="NCBI Taxonomy" id="173480"/>
    <lineage>
        <taxon>Bacteria</taxon>
        <taxon>Pseudomonadati</taxon>
        <taxon>Gemmatimonadota</taxon>
        <taxon>Gemmatimonadia</taxon>
        <taxon>Gemmatimonadales</taxon>
        <taxon>Gemmatimonadaceae</taxon>
        <taxon>Gemmatimonas</taxon>
    </lineage>
</organism>
<evidence type="ECO:0000259" key="1">
    <source>
        <dbReference type="Pfam" id="PF12804"/>
    </source>
</evidence>
<dbReference type="EMBL" id="DPIY01000010">
    <property type="protein sequence ID" value="HCT57855.1"/>
    <property type="molecule type" value="Genomic_DNA"/>
</dbReference>
<dbReference type="PANTHER" id="PTHR43777">
    <property type="entry name" value="MOLYBDENUM COFACTOR CYTIDYLYLTRANSFERASE"/>
    <property type="match status" value="1"/>
</dbReference>
<dbReference type="SUPFAM" id="SSF53448">
    <property type="entry name" value="Nucleotide-diphospho-sugar transferases"/>
    <property type="match status" value="1"/>
</dbReference>
<dbReference type="PANTHER" id="PTHR43777:SF1">
    <property type="entry name" value="MOLYBDENUM COFACTOR CYTIDYLYLTRANSFERASE"/>
    <property type="match status" value="1"/>
</dbReference>
<reference evidence="2 3" key="1">
    <citation type="journal article" date="2018" name="Nat. Biotechnol.">
        <title>A standardized bacterial taxonomy based on genome phylogeny substantially revises the tree of life.</title>
        <authorList>
            <person name="Parks D.H."/>
            <person name="Chuvochina M."/>
            <person name="Waite D.W."/>
            <person name="Rinke C."/>
            <person name="Skarshewski A."/>
            <person name="Chaumeil P.A."/>
            <person name="Hugenholtz P."/>
        </authorList>
    </citation>
    <scope>NUCLEOTIDE SEQUENCE [LARGE SCALE GENOMIC DNA]</scope>
    <source>
        <strain evidence="2">UBA8844</strain>
    </source>
</reference>
<name>A0A3D4V9S2_9BACT</name>
<dbReference type="InterPro" id="IPR025877">
    <property type="entry name" value="MobA-like_NTP_Trfase"/>
</dbReference>
<dbReference type="GO" id="GO:0016779">
    <property type="term" value="F:nucleotidyltransferase activity"/>
    <property type="evidence" value="ECO:0007669"/>
    <property type="project" value="UniProtKB-ARBA"/>
</dbReference>
<gene>
    <name evidence="2" type="ORF">DGD08_11695</name>
</gene>
<protein>
    <submittedName>
        <fullName evidence="2">Nucleotidyltransferase family protein</fullName>
    </submittedName>
</protein>
<dbReference type="Proteomes" id="UP000264071">
    <property type="component" value="Unassembled WGS sequence"/>
</dbReference>
<feature type="domain" description="MobA-like NTP transferase" evidence="1">
    <location>
        <begin position="26"/>
        <end position="193"/>
    </location>
</feature>
<dbReference type="AlphaFoldDB" id="A0A3D4V9S2"/>
<keyword evidence="2" id="KW-0808">Transferase</keyword>
<evidence type="ECO:0000313" key="3">
    <source>
        <dbReference type="Proteomes" id="UP000264071"/>
    </source>
</evidence>
<dbReference type="InterPro" id="IPR029044">
    <property type="entry name" value="Nucleotide-diphossugar_trans"/>
</dbReference>